<accession>A0A4P7KYD4</accession>
<gene>
    <name evidence="1" type="ORF">ArsFIN_39750</name>
</gene>
<dbReference type="AlphaFoldDB" id="A0A4P7KYD4"/>
<evidence type="ECO:0000313" key="1">
    <source>
        <dbReference type="EMBL" id="QBY45377.1"/>
    </source>
</evidence>
<dbReference type="EMBL" id="CP038613">
    <property type="protein sequence ID" value="QBY45377.1"/>
    <property type="molecule type" value="Genomic_DNA"/>
</dbReference>
<protein>
    <submittedName>
        <fullName evidence="1">Uncharacterized protein</fullName>
    </submittedName>
</protein>
<dbReference type="Proteomes" id="UP000295134">
    <property type="component" value="Chromosome"/>
</dbReference>
<proteinExistence type="predicted"/>
<evidence type="ECO:0000313" key="2">
    <source>
        <dbReference type="Proteomes" id="UP000295134"/>
    </source>
</evidence>
<reference evidence="1 2" key="1">
    <citation type="submission" date="2019-03" db="EMBL/GenBank/DDBJ databases">
        <title>Long-read sequencing reveals hyperdense prophage content in a complex bacterial symbiont genome.</title>
        <authorList>
            <person name="Frost C.L."/>
            <person name="Siozios S."/>
            <person name="Nadal-Jimenez P."/>
            <person name="Brockhurst M.A."/>
            <person name="King K.C."/>
            <person name="Darby A.C."/>
            <person name="Hurst G.D.D."/>
        </authorList>
    </citation>
    <scope>NUCLEOTIDE SEQUENCE [LARGE SCALE GENOMIC DNA]</scope>
    <source>
        <strain evidence="1 2">FIN</strain>
    </source>
</reference>
<organism evidence="1 2">
    <name type="scientific">Arsenophonus nasoniae</name>
    <name type="common">son-killer infecting Nasonia vitripennis</name>
    <dbReference type="NCBI Taxonomy" id="638"/>
    <lineage>
        <taxon>Bacteria</taxon>
        <taxon>Pseudomonadati</taxon>
        <taxon>Pseudomonadota</taxon>
        <taxon>Gammaproteobacteria</taxon>
        <taxon>Enterobacterales</taxon>
        <taxon>Morganellaceae</taxon>
        <taxon>Arsenophonus</taxon>
    </lineage>
</organism>
<name>A0A4P7KYD4_9GAMM</name>
<dbReference type="KEGG" id="ans:ArsFIN_39750"/>
<sequence length="30" mass="3588">MAKMKKLKMQIMRYNPETDDVPYCNGQQIL</sequence>